<keyword evidence="4" id="KW-1185">Reference proteome</keyword>
<sequence>MEPPPKFPGEPLYRAVQNWFRARTRQELIAMGAGAVVATFGAVVIVSKYRERRRRRMLEDHVSWSSTVTVTPSTSADFDMSKSTGTRPSESYDSMKSEEVRKKDMVKAPMPAPRAAPLPPAVPLPPMPPPPHDVPPEPIPPPARAIPLPRAPPTRAREKSPEAKADFASRVLKVKGGESTPSSSQLLLPKESSPHANVLKSPINKPVKVVTGTAPRNAIIPEEKEKKERVQVDRNSITMPVKTAIPEPPKRKISSVLGGVPSKEGLKTAKTSSSLIKSKSRPGARLPTKQASKPKISPIDKKSKTDTPKKGSKQK</sequence>
<evidence type="ECO:0000256" key="1">
    <source>
        <dbReference type="SAM" id="MobiDB-lite"/>
    </source>
</evidence>
<feature type="compositionally biased region" description="Low complexity" evidence="1">
    <location>
        <begin position="63"/>
        <end position="75"/>
    </location>
</feature>
<dbReference type="EMBL" id="JAVFWL010000001">
    <property type="protein sequence ID" value="KAK6731671.1"/>
    <property type="molecule type" value="Genomic_DNA"/>
</dbReference>
<feature type="compositionally biased region" description="Basic and acidic residues" evidence="1">
    <location>
        <begin position="221"/>
        <end position="232"/>
    </location>
</feature>
<keyword evidence="2" id="KW-1133">Transmembrane helix</keyword>
<proteinExistence type="predicted"/>
<evidence type="ECO:0008006" key="5">
    <source>
        <dbReference type="Google" id="ProtNLM"/>
    </source>
</evidence>
<evidence type="ECO:0000256" key="2">
    <source>
        <dbReference type="SAM" id="Phobius"/>
    </source>
</evidence>
<feature type="compositionally biased region" description="Basic and acidic residues" evidence="1">
    <location>
        <begin position="298"/>
        <end position="309"/>
    </location>
</feature>
<evidence type="ECO:0000313" key="3">
    <source>
        <dbReference type="EMBL" id="KAK6731671.1"/>
    </source>
</evidence>
<organism evidence="3 4">
    <name type="scientific">Necator americanus</name>
    <name type="common">Human hookworm</name>
    <dbReference type="NCBI Taxonomy" id="51031"/>
    <lineage>
        <taxon>Eukaryota</taxon>
        <taxon>Metazoa</taxon>
        <taxon>Ecdysozoa</taxon>
        <taxon>Nematoda</taxon>
        <taxon>Chromadorea</taxon>
        <taxon>Rhabditida</taxon>
        <taxon>Rhabditina</taxon>
        <taxon>Rhabditomorpha</taxon>
        <taxon>Strongyloidea</taxon>
        <taxon>Ancylostomatidae</taxon>
        <taxon>Bunostominae</taxon>
        <taxon>Necator</taxon>
    </lineage>
</organism>
<feature type="compositionally biased region" description="Basic and acidic residues" evidence="1">
    <location>
        <begin position="155"/>
        <end position="167"/>
    </location>
</feature>
<name>A0ABR1C0V4_NECAM</name>
<feature type="transmembrane region" description="Helical" evidence="2">
    <location>
        <begin position="28"/>
        <end position="47"/>
    </location>
</feature>
<keyword evidence="2" id="KW-0472">Membrane</keyword>
<comment type="caution">
    <text evidence="3">The sequence shown here is derived from an EMBL/GenBank/DDBJ whole genome shotgun (WGS) entry which is preliminary data.</text>
</comment>
<reference evidence="3 4" key="1">
    <citation type="submission" date="2023-08" db="EMBL/GenBank/DDBJ databases">
        <title>A Necator americanus chromosomal reference genome.</title>
        <authorList>
            <person name="Ilik V."/>
            <person name="Petrzelkova K.J."/>
            <person name="Pardy F."/>
            <person name="Fuh T."/>
            <person name="Niatou-Singa F.S."/>
            <person name="Gouil Q."/>
            <person name="Baker L."/>
            <person name="Ritchie M.E."/>
            <person name="Jex A.R."/>
            <person name="Gazzola D."/>
            <person name="Li H."/>
            <person name="Toshio Fujiwara R."/>
            <person name="Zhan B."/>
            <person name="Aroian R.V."/>
            <person name="Pafco B."/>
            <person name="Schwarz E.M."/>
        </authorList>
    </citation>
    <scope>NUCLEOTIDE SEQUENCE [LARGE SCALE GENOMIC DNA]</scope>
    <source>
        <strain evidence="3 4">Aroian</strain>
        <tissue evidence="3">Whole animal</tissue>
    </source>
</reference>
<feature type="compositionally biased region" description="Pro residues" evidence="1">
    <location>
        <begin position="110"/>
        <end position="152"/>
    </location>
</feature>
<protein>
    <recommendedName>
        <fullName evidence="5">Tat pathway signal sequence domain protein</fullName>
    </recommendedName>
</protein>
<feature type="compositionally biased region" description="Polar residues" evidence="1">
    <location>
        <begin position="81"/>
        <end position="92"/>
    </location>
</feature>
<evidence type="ECO:0000313" key="4">
    <source>
        <dbReference type="Proteomes" id="UP001303046"/>
    </source>
</evidence>
<keyword evidence="2" id="KW-0812">Transmembrane</keyword>
<accession>A0ABR1C0V4</accession>
<feature type="compositionally biased region" description="Basic and acidic residues" evidence="1">
    <location>
        <begin position="93"/>
        <end position="106"/>
    </location>
</feature>
<gene>
    <name evidence="3" type="primary">Necator_chrI.g4002</name>
    <name evidence="3" type="ORF">RB195_007873</name>
</gene>
<feature type="region of interest" description="Disordered" evidence="1">
    <location>
        <begin position="221"/>
        <end position="315"/>
    </location>
</feature>
<dbReference type="Proteomes" id="UP001303046">
    <property type="component" value="Unassembled WGS sequence"/>
</dbReference>
<feature type="region of interest" description="Disordered" evidence="1">
    <location>
        <begin position="63"/>
        <end position="200"/>
    </location>
</feature>